<name>A0A1X1ZYC5_9MYCO</name>
<dbReference type="Proteomes" id="UP000193781">
    <property type="component" value="Unassembled WGS sequence"/>
</dbReference>
<protein>
    <submittedName>
        <fullName evidence="1">Uncharacterized protein</fullName>
    </submittedName>
</protein>
<comment type="caution">
    <text evidence="1">The sequence shown here is derived from an EMBL/GenBank/DDBJ whole genome shotgun (WGS) entry which is preliminary data.</text>
</comment>
<accession>A0A1X1ZYC5</accession>
<dbReference type="AlphaFoldDB" id="A0A1X1ZYC5"/>
<organism evidence="1 2">
    <name type="scientific">Mycobacterium nebraskense</name>
    <dbReference type="NCBI Taxonomy" id="244292"/>
    <lineage>
        <taxon>Bacteria</taxon>
        <taxon>Bacillati</taxon>
        <taxon>Actinomycetota</taxon>
        <taxon>Actinomycetes</taxon>
        <taxon>Mycobacteriales</taxon>
        <taxon>Mycobacteriaceae</taxon>
        <taxon>Mycobacterium</taxon>
    </lineage>
</organism>
<sequence>MVSRPVCANDIVCVSWQQVSVGRHYARARCDVHVDGDLLRFWIGKDLVKTAARISHGEIRYKRTLRTSAPA</sequence>
<evidence type="ECO:0000313" key="1">
    <source>
        <dbReference type="EMBL" id="ORW29663.1"/>
    </source>
</evidence>
<evidence type="ECO:0000313" key="2">
    <source>
        <dbReference type="Proteomes" id="UP000193781"/>
    </source>
</evidence>
<dbReference type="EMBL" id="LQPH01000051">
    <property type="protein sequence ID" value="ORW29663.1"/>
    <property type="molecule type" value="Genomic_DNA"/>
</dbReference>
<proteinExistence type="predicted"/>
<gene>
    <name evidence="1" type="ORF">AWC17_26635</name>
</gene>
<reference evidence="1 2" key="1">
    <citation type="submission" date="2016-01" db="EMBL/GenBank/DDBJ databases">
        <title>The new phylogeny of the genus Mycobacterium.</title>
        <authorList>
            <person name="Tarcisio F."/>
            <person name="Conor M."/>
            <person name="Antonella G."/>
            <person name="Elisabetta G."/>
            <person name="Giulia F.S."/>
            <person name="Sara T."/>
            <person name="Anna F."/>
            <person name="Clotilde B."/>
            <person name="Roberto B."/>
            <person name="Veronica D.S."/>
            <person name="Fabio R."/>
            <person name="Monica P."/>
            <person name="Olivier J."/>
            <person name="Enrico T."/>
            <person name="Nicola S."/>
        </authorList>
    </citation>
    <scope>NUCLEOTIDE SEQUENCE [LARGE SCALE GENOMIC DNA]</scope>
    <source>
        <strain evidence="1 2">DSM 44803</strain>
    </source>
</reference>
<keyword evidence="2" id="KW-1185">Reference proteome</keyword>